<keyword evidence="6" id="KW-0408">Iron</keyword>
<keyword evidence="4" id="KW-0479">Metal-binding</keyword>
<evidence type="ECO:0000256" key="3">
    <source>
        <dbReference type="ARBA" id="ARBA00022691"/>
    </source>
</evidence>
<accession>A0A1N7PRQ8</accession>
<dbReference type="SFLD" id="SFLDS00029">
    <property type="entry name" value="Radical_SAM"/>
    <property type="match status" value="1"/>
</dbReference>
<dbReference type="SFLD" id="SFLDG01070">
    <property type="entry name" value="PLP-dependent"/>
    <property type="match status" value="1"/>
</dbReference>
<evidence type="ECO:0000256" key="1">
    <source>
        <dbReference type="ARBA" id="ARBA00001933"/>
    </source>
</evidence>
<dbReference type="GO" id="GO:0051539">
    <property type="term" value="F:4 iron, 4 sulfur cluster binding"/>
    <property type="evidence" value="ECO:0007669"/>
    <property type="project" value="UniProtKB-KW"/>
</dbReference>
<dbReference type="PANTHER" id="PTHR30538:SF0">
    <property type="entry name" value="L-LYSINE 2,3-AMINOMUTASE AQ_1632-RELATED"/>
    <property type="match status" value="1"/>
</dbReference>
<dbReference type="InterPro" id="IPR058240">
    <property type="entry name" value="rSAM_sf"/>
</dbReference>
<evidence type="ECO:0000313" key="10">
    <source>
        <dbReference type="Proteomes" id="UP000186156"/>
    </source>
</evidence>
<dbReference type="InterPro" id="IPR007197">
    <property type="entry name" value="rSAM"/>
</dbReference>
<evidence type="ECO:0000259" key="8">
    <source>
        <dbReference type="PROSITE" id="PS51918"/>
    </source>
</evidence>
<dbReference type="EMBL" id="FTOO01000016">
    <property type="protein sequence ID" value="SIT13278.1"/>
    <property type="molecule type" value="Genomic_DNA"/>
</dbReference>
<evidence type="ECO:0000256" key="2">
    <source>
        <dbReference type="ARBA" id="ARBA00022485"/>
    </source>
</evidence>
<reference evidence="10" key="1">
    <citation type="submission" date="2017-01" db="EMBL/GenBank/DDBJ databases">
        <authorList>
            <person name="Varghese N."/>
            <person name="Submissions S."/>
        </authorList>
    </citation>
    <scope>NUCLEOTIDE SEQUENCE [LARGE SCALE GENOMIC DNA]</scope>
    <source>
        <strain evidence="10">DSM 16176</strain>
    </source>
</reference>
<gene>
    <name evidence="9" type="ORF">SAMN05421799_11646</name>
</gene>
<keyword evidence="3" id="KW-0949">S-adenosyl-L-methionine</keyword>
<keyword evidence="5" id="KW-0663">Pyridoxal phosphate</keyword>
<evidence type="ECO:0000256" key="6">
    <source>
        <dbReference type="ARBA" id="ARBA00023004"/>
    </source>
</evidence>
<dbReference type="InterPro" id="IPR013785">
    <property type="entry name" value="Aldolase_TIM"/>
</dbReference>
<keyword evidence="2" id="KW-0004">4Fe-4S</keyword>
<dbReference type="SUPFAM" id="SSF102114">
    <property type="entry name" value="Radical SAM enzymes"/>
    <property type="match status" value="1"/>
</dbReference>
<protein>
    <submittedName>
        <fullName evidence="9">L-lysine 2,3-aminomutase</fullName>
    </submittedName>
</protein>
<dbReference type="InterPro" id="IPR003739">
    <property type="entry name" value="Lys_aminomutase/Glu_NH3_mut"/>
</dbReference>
<evidence type="ECO:0000256" key="5">
    <source>
        <dbReference type="ARBA" id="ARBA00022898"/>
    </source>
</evidence>
<keyword evidence="7" id="KW-0411">Iron-sulfur</keyword>
<dbReference type="AlphaFoldDB" id="A0A1N7PRQ8"/>
<comment type="cofactor">
    <cofactor evidence="1">
        <name>pyridoxal 5'-phosphate</name>
        <dbReference type="ChEBI" id="CHEBI:597326"/>
    </cofactor>
</comment>
<evidence type="ECO:0000313" key="9">
    <source>
        <dbReference type="EMBL" id="SIT13278.1"/>
    </source>
</evidence>
<dbReference type="STRING" id="252246.SAMN05421799_11646"/>
<dbReference type="GO" id="GO:0046872">
    <property type="term" value="F:metal ion binding"/>
    <property type="evidence" value="ECO:0007669"/>
    <property type="project" value="UniProtKB-KW"/>
</dbReference>
<dbReference type="GO" id="GO:0003824">
    <property type="term" value="F:catalytic activity"/>
    <property type="evidence" value="ECO:0007669"/>
    <property type="project" value="InterPro"/>
</dbReference>
<dbReference type="Pfam" id="PF04055">
    <property type="entry name" value="Radical_SAM"/>
    <property type="match status" value="1"/>
</dbReference>
<dbReference type="PANTHER" id="PTHR30538">
    <property type="entry name" value="LYSINE 2,3-AMINOMUTASE-RELATED"/>
    <property type="match status" value="1"/>
</dbReference>
<dbReference type="OrthoDB" id="9768064at2"/>
<feature type="domain" description="Radical SAM core" evidence="8">
    <location>
        <begin position="121"/>
        <end position="336"/>
    </location>
</feature>
<dbReference type="Proteomes" id="UP000186156">
    <property type="component" value="Unassembled WGS sequence"/>
</dbReference>
<dbReference type="PROSITE" id="PS51918">
    <property type="entry name" value="RADICAL_SAM"/>
    <property type="match status" value="1"/>
</dbReference>
<name>A0A1N7PRQ8_9BACL</name>
<evidence type="ECO:0000256" key="7">
    <source>
        <dbReference type="ARBA" id="ARBA00023014"/>
    </source>
</evidence>
<dbReference type="RefSeq" id="WP_084182635.1">
    <property type="nucleotide sequence ID" value="NZ_FTOO01000016.1"/>
</dbReference>
<dbReference type="CDD" id="cd01335">
    <property type="entry name" value="Radical_SAM"/>
    <property type="match status" value="1"/>
</dbReference>
<dbReference type="NCBIfam" id="TIGR00238">
    <property type="entry name" value="KamA family radical SAM protein"/>
    <property type="match status" value="1"/>
</dbReference>
<evidence type="ECO:0000256" key="4">
    <source>
        <dbReference type="ARBA" id="ARBA00022723"/>
    </source>
</evidence>
<proteinExistence type="predicted"/>
<organism evidence="9 10">
    <name type="scientific">Alicyclobacillus vulcanalis</name>
    <dbReference type="NCBI Taxonomy" id="252246"/>
    <lineage>
        <taxon>Bacteria</taxon>
        <taxon>Bacillati</taxon>
        <taxon>Bacillota</taxon>
        <taxon>Bacilli</taxon>
        <taxon>Bacillales</taxon>
        <taxon>Alicyclobacillaceae</taxon>
        <taxon>Alicyclobacillus</taxon>
    </lineage>
</organism>
<dbReference type="Gene3D" id="6.10.140.1170">
    <property type="match status" value="1"/>
</dbReference>
<dbReference type="Gene3D" id="3.20.20.70">
    <property type="entry name" value="Aldolase class I"/>
    <property type="match status" value="1"/>
</dbReference>
<sequence>MINTEVLFDKGLRDKSWSDWKWQQRHAIRSVEDLLTIFPNIPLHQVEAIRKNLKSRRFQITPYYLSLIRRNGDGQSPDPADPMWRMIVPYWESEGRESYSYDGHTENWELNHEMVTPIAQHKYDNRIIVRLSNVCYAYCQFCYEALRTIEKKSNKLMFQKQYWDATVEYVRQHREVEEVILSGGEPLMHDDTQLGEFLGDLRAVGRWVAIRIHTRALTFNPFRITDELTECLQKYEVNAIGVHVAHPNEITPEFRQAAKKIQGVVPIMFANIPLLRGINDNIETMHELGMKLYSVGIIPQYLYHFMPHSPGALEFRTRVQTGVDIIRGLKRRISNLAVPEFVLPHYTGKHTMPLLAEDEKPPYRTYDNHGNPVIRYSNWRGEIVDYLDAR</sequence>
<keyword evidence="10" id="KW-1185">Reference proteome</keyword>